<reference evidence="3" key="1">
    <citation type="submission" date="2016-06" db="UniProtKB">
        <authorList>
            <consortium name="WormBaseParasite"/>
        </authorList>
    </citation>
    <scope>IDENTIFICATION</scope>
</reference>
<reference evidence="1 2" key="2">
    <citation type="submission" date="2018-11" db="EMBL/GenBank/DDBJ databases">
        <authorList>
            <consortium name="Pathogen Informatics"/>
        </authorList>
    </citation>
    <scope>NUCLEOTIDE SEQUENCE [LARGE SCALE GENOMIC DNA]</scope>
    <source>
        <strain evidence="1 2">NST_G2</strain>
    </source>
</reference>
<dbReference type="AlphaFoldDB" id="A0A183SIZ4"/>
<evidence type="ECO:0000313" key="1">
    <source>
        <dbReference type="EMBL" id="VDL90577.1"/>
    </source>
</evidence>
<proteinExistence type="predicted"/>
<evidence type="ECO:0000313" key="2">
    <source>
        <dbReference type="Proteomes" id="UP000275846"/>
    </source>
</evidence>
<organism evidence="3">
    <name type="scientific">Schistocephalus solidus</name>
    <name type="common">Tapeworm</name>
    <dbReference type="NCBI Taxonomy" id="70667"/>
    <lineage>
        <taxon>Eukaryota</taxon>
        <taxon>Metazoa</taxon>
        <taxon>Spiralia</taxon>
        <taxon>Lophotrochozoa</taxon>
        <taxon>Platyhelminthes</taxon>
        <taxon>Cestoda</taxon>
        <taxon>Eucestoda</taxon>
        <taxon>Diphyllobothriidea</taxon>
        <taxon>Diphyllobothriidae</taxon>
        <taxon>Schistocephalus</taxon>
    </lineage>
</organism>
<protein>
    <submittedName>
        <fullName evidence="1 3">Uncharacterized protein</fullName>
    </submittedName>
</protein>
<dbReference type="Proteomes" id="UP000275846">
    <property type="component" value="Unassembled WGS sequence"/>
</dbReference>
<keyword evidence="2" id="KW-1185">Reference proteome</keyword>
<name>A0A183SIZ4_SCHSO</name>
<evidence type="ECO:0000313" key="3">
    <source>
        <dbReference type="WBParaSite" id="SSLN_0000433601-mRNA-1"/>
    </source>
</evidence>
<gene>
    <name evidence="1" type="ORF">SSLN_LOCUS4192</name>
</gene>
<dbReference type="OrthoDB" id="6265744at2759"/>
<dbReference type="EMBL" id="UYSU01032779">
    <property type="protein sequence ID" value="VDL90577.1"/>
    <property type="molecule type" value="Genomic_DNA"/>
</dbReference>
<dbReference type="WBParaSite" id="SSLN_0000433601-mRNA-1">
    <property type="protein sequence ID" value="SSLN_0000433601-mRNA-1"/>
    <property type="gene ID" value="SSLN_0000433601"/>
</dbReference>
<sequence length="127" mass="14658">MRNKQHVLVTKAIPDADGWTDHRLVISKMRLRLQPHRRPQGKRPQGKLNTVLLYAPAHHLHFTNELANRLVNLPVTDADISVENRCCQLKNTIQSTAMDILSHARRQHQDWFDDNEAAINALMVEKN</sequence>
<accession>A0A183SIZ4</accession>